<evidence type="ECO:0000313" key="10">
    <source>
        <dbReference type="Ensembl" id="ENSPMGP00000019662.1"/>
    </source>
</evidence>
<evidence type="ECO:0000313" key="11">
    <source>
        <dbReference type="Proteomes" id="UP000261520"/>
    </source>
</evidence>
<dbReference type="InterPro" id="IPR023796">
    <property type="entry name" value="Serpin_dom"/>
</dbReference>
<evidence type="ECO:0000256" key="6">
    <source>
        <dbReference type="ARBA" id="ARBA00038828"/>
    </source>
</evidence>
<dbReference type="InterPro" id="IPR000215">
    <property type="entry name" value="Serpin_fam"/>
</dbReference>
<dbReference type="InterPro" id="IPR042178">
    <property type="entry name" value="Serpin_sf_1"/>
</dbReference>
<dbReference type="SUPFAM" id="SSF56574">
    <property type="entry name" value="Serpins"/>
    <property type="match status" value="1"/>
</dbReference>
<keyword evidence="11" id="KW-1185">Reference proteome</keyword>
<dbReference type="Ensembl" id="ENSPMGT00000020954.1">
    <property type="protein sequence ID" value="ENSPMGP00000019662.1"/>
    <property type="gene ID" value="ENSPMGG00000015440.1"/>
</dbReference>
<organism evidence="10 11">
    <name type="scientific">Periophthalmus magnuspinnatus</name>
    <dbReference type="NCBI Taxonomy" id="409849"/>
    <lineage>
        <taxon>Eukaryota</taxon>
        <taxon>Metazoa</taxon>
        <taxon>Chordata</taxon>
        <taxon>Craniata</taxon>
        <taxon>Vertebrata</taxon>
        <taxon>Euteleostomi</taxon>
        <taxon>Actinopterygii</taxon>
        <taxon>Neopterygii</taxon>
        <taxon>Teleostei</taxon>
        <taxon>Neoteleostei</taxon>
        <taxon>Acanthomorphata</taxon>
        <taxon>Gobiaria</taxon>
        <taxon>Gobiiformes</taxon>
        <taxon>Gobioidei</taxon>
        <taxon>Gobiidae</taxon>
        <taxon>Oxudercinae</taxon>
        <taxon>Periophthalmus</taxon>
    </lineage>
</organism>
<dbReference type="SMART" id="SM00093">
    <property type="entry name" value="SERPIN"/>
    <property type="match status" value="1"/>
</dbReference>
<reference evidence="10" key="2">
    <citation type="submission" date="2025-09" db="UniProtKB">
        <authorList>
            <consortium name="Ensembl"/>
        </authorList>
    </citation>
    <scope>IDENTIFICATION</scope>
</reference>
<evidence type="ECO:0000256" key="3">
    <source>
        <dbReference type="ARBA" id="ARBA00022690"/>
    </source>
</evidence>
<keyword evidence="4" id="KW-0722">Serine protease inhibitor</keyword>
<comment type="subcellular location">
    <subcellularLocation>
        <location evidence="1">Cytoplasm</location>
    </subcellularLocation>
</comment>
<dbReference type="AlphaFoldDB" id="A0A3B4AR54"/>
<proteinExistence type="inferred from homology"/>
<dbReference type="STRING" id="409849.ENSPMGP00000019662"/>
<dbReference type="PANTHER" id="PTHR11461:SF204">
    <property type="entry name" value="SERPIN B6"/>
    <property type="match status" value="1"/>
</dbReference>
<comment type="subunit">
    <text evidence="6">Forms a complex with the monomeric form of beta-tryptase.</text>
</comment>
<dbReference type="Pfam" id="PF00079">
    <property type="entry name" value="Serpin"/>
    <property type="match status" value="1"/>
</dbReference>
<evidence type="ECO:0000256" key="8">
    <source>
        <dbReference type="RuleBase" id="RU000411"/>
    </source>
</evidence>
<protein>
    <recommendedName>
        <fullName evidence="7">Serpin B6</fullName>
    </recommendedName>
</protein>
<accession>A0A3B4AR54</accession>
<keyword evidence="5" id="KW-0007">Acetylation</keyword>
<dbReference type="GO" id="GO:0005737">
    <property type="term" value="C:cytoplasm"/>
    <property type="evidence" value="ECO:0007669"/>
    <property type="project" value="UniProtKB-SubCell"/>
</dbReference>
<name>A0A3B4AR54_9GOBI</name>
<keyword evidence="2" id="KW-0963">Cytoplasm</keyword>
<evidence type="ECO:0000256" key="5">
    <source>
        <dbReference type="ARBA" id="ARBA00022990"/>
    </source>
</evidence>
<keyword evidence="3" id="KW-0646">Protease inhibitor</keyword>
<evidence type="ECO:0000256" key="7">
    <source>
        <dbReference type="ARBA" id="ARBA00039202"/>
    </source>
</evidence>
<evidence type="ECO:0000256" key="4">
    <source>
        <dbReference type="ARBA" id="ARBA00022900"/>
    </source>
</evidence>
<dbReference type="InterPro" id="IPR036186">
    <property type="entry name" value="Serpin_sf"/>
</dbReference>
<dbReference type="Proteomes" id="UP000261520">
    <property type="component" value="Unplaced"/>
</dbReference>
<evidence type="ECO:0000256" key="2">
    <source>
        <dbReference type="ARBA" id="ARBA00022490"/>
    </source>
</evidence>
<dbReference type="PROSITE" id="PS00284">
    <property type="entry name" value="SERPIN"/>
    <property type="match status" value="1"/>
</dbReference>
<dbReference type="Gene3D" id="3.30.497.10">
    <property type="entry name" value="Antithrombin, subunit I, domain 2"/>
    <property type="match status" value="1"/>
</dbReference>
<sequence length="398" mass="45206">MLCDFDVYQGGTGQKTFLGIGGDVVVKLCETLPSNHNYKVFADNFFSSAPLVLELLNFTLDLFKTLGNQNKTSNVSFSPFSVSAALSMLLLGAKGSTANQMRECLKTKNCQDVHSSFAALLKELKNTDSLDVLSVANRLYGDQSCKFIKVSTRQLYDADVETMDFVKKAEEARIQMNCWVEKQTQGKIKDLLAKDAVNSTTKLVLVNAIYLKADWKNQFNKELTRNAEFSCNDQIMFFLQVIELPYKYRNLSMLIFLPNGIEDSTTGLEKQLTYESFVEWTRRDKMYLYQVDLSLPQFRIEQNYELSGVLKNMGMEDAFDYLKCDFSDLMVSQVVHRAFVDVNDRGTEAAAYTRSLVVQSCILPPPRVTFNADHPFIFFIRHNATSTILFAGRFCSEQ</sequence>
<dbReference type="InterPro" id="IPR023795">
    <property type="entry name" value="Serpin_CS"/>
</dbReference>
<dbReference type="GO" id="GO:0004867">
    <property type="term" value="F:serine-type endopeptidase inhibitor activity"/>
    <property type="evidence" value="ECO:0007669"/>
    <property type="project" value="UniProtKB-KW"/>
</dbReference>
<dbReference type="GO" id="GO:0005615">
    <property type="term" value="C:extracellular space"/>
    <property type="evidence" value="ECO:0007669"/>
    <property type="project" value="InterPro"/>
</dbReference>
<dbReference type="Gene3D" id="2.30.39.10">
    <property type="entry name" value="Alpha-1-antitrypsin, domain 1"/>
    <property type="match status" value="2"/>
</dbReference>
<dbReference type="InterPro" id="IPR042185">
    <property type="entry name" value="Serpin_sf_2"/>
</dbReference>
<evidence type="ECO:0000256" key="1">
    <source>
        <dbReference type="ARBA" id="ARBA00004496"/>
    </source>
</evidence>
<reference evidence="10" key="1">
    <citation type="submission" date="2025-08" db="UniProtKB">
        <authorList>
            <consortium name="Ensembl"/>
        </authorList>
    </citation>
    <scope>IDENTIFICATION</scope>
</reference>
<dbReference type="PANTHER" id="PTHR11461">
    <property type="entry name" value="SERINE PROTEASE INHIBITOR, SERPIN"/>
    <property type="match status" value="1"/>
</dbReference>
<feature type="domain" description="Serpin" evidence="9">
    <location>
        <begin position="60"/>
        <end position="397"/>
    </location>
</feature>
<evidence type="ECO:0000259" key="9">
    <source>
        <dbReference type="SMART" id="SM00093"/>
    </source>
</evidence>
<comment type="similarity">
    <text evidence="8">Belongs to the serpin family.</text>
</comment>